<dbReference type="PANTHER" id="PTHR14700:SF0">
    <property type="entry name" value="PENTATRICOPEPTIDE REPEAT-CONTAINING PROTEIN 2, MITOCHONDRIAL"/>
    <property type="match status" value="1"/>
</dbReference>
<evidence type="ECO:0000313" key="2">
    <source>
        <dbReference type="EMBL" id="CAG5092825.1"/>
    </source>
</evidence>
<dbReference type="EMBL" id="CAJNRD030001120">
    <property type="protein sequence ID" value="CAG5092825.1"/>
    <property type="molecule type" value="Genomic_DNA"/>
</dbReference>
<dbReference type="GO" id="GO:0003723">
    <property type="term" value="F:RNA binding"/>
    <property type="evidence" value="ECO:0007669"/>
    <property type="project" value="TreeGrafter"/>
</dbReference>
<feature type="compositionally biased region" description="Basic and acidic residues" evidence="1">
    <location>
        <begin position="342"/>
        <end position="355"/>
    </location>
</feature>
<dbReference type="GO" id="GO:0007005">
    <property type="term" value="P:mitochondrion organization"/>
    <property type="evidence" value="ECO:0007669"/>
    <property type="project" value="TreeGrafter"/>
</dbReference>
<proteinExistence type="predicted"/>
<dbReference type="Proteomes" id="UP000786811">
    <property type="component" value="Unassembled WGS sequence"/>
</dbReference>
<gene>
    <name evidence="2" type="ORF">HICCMSTLAB_LOCUS6389</name>
</gene>
<evidence type="ECO:0000256" key="1">
    <source>
        <dbReference type="SAM" id="MobiDB-lite"/>
    </source>
</evidence>
<reference evidence="2" key="1">
    <citation type="submission" date="2021-04" db="EMBL/GenBank/DDBJ databases">
        <authorList>
            <person name="Chebbi M.A.C M."/>
        </authorList>
    </citation>
    <scope>NUCLEOTIDE SEQUENCE</scope>
</reference>
<sequence>MAGTIRCISKFNINILNKLVKQQLIYNGSRTLYDEASLGLDNYKSTRNIVMEKYKIGLDSFKSKMQESIADEKAMIFTEDLKSTLHLVEKDDIQLLVSMLEKYNSQNSQVRFGTFKFGPVVMRTLYYLNEPEIALDLFLNPKYDEFFNQMSTFMLIMDLLYENKRYADLRTAYDKIKQKFVNGISHPKLVINIVAVACYKENTQESLEYGLNICKDLDHRGSIPLRKVIAALGALALNLKSPEVTLELVALSRTVDYISIRCIRIMALADLGRIDEIVIVLKSCIQRGIPEKNGFYTDVIPRIQEAMKRLKIDEDHEICNLIKVLQSQGYVTPLTLDEHLTQKIKTQPKDNEPSSRRYQSSSWSESSSEVNYYERQNRQGNTSF</sequence>
<name>A0A8J2HF26_COTCN</name>
<organism evidence="2 3">
    <name type="scientific">Cotesia congregata</name>
    <name type="common">Parasitoid wasp</name>
    <name type="synonym">Apanteles congregatus</name>
    <dbReference type="NCBI Taxonomy" id="51543"/>
    <lineage>
        <taxon>Eukaryota</taxon>
        <taxon>Metazoa</taxon>
        <taxon>Ecdysozoa</taxon>
        <taxon>Arthropoda</taxon>
        <taxon>Hexapoda</taxon>
        <taxon>Insecta</taxon>
        <taxon>Pterygota</taxon>
        <taxon>Neoptera</taxon>
        <taxon>Endopterygota</taxon>
        <taxon>Hymenoptera</taxon>
        <taxon>Apocrita</taxon>
        <taxon>Ichneumonoidea</taxon>
        <taxon>Braconidae</taxon>
        <taxon>Microgastrinae</taxon>
        <taxon>Cotesia</taxon>
    </lineage>
</organism>
<protein>
    <submittedName>
        <fullName evidence="2">Mitochondrial (Danio rerio)</fullName>
    </submittedName>
</protein>
<keyword evidence="3" id="KW-1185">Reference proteome</keyword>
<dbReference type="PANTHER" id="PTHR14700">
    <property type="entry name" value="PENTATRICOPEPTIDE REPEAT-CONTAINING PROTEIN 2, MITOCHONDRIAL"/>
    <property type="match status" value="1"/>
</dbReference>
<feature type="compositionally biased region" description="Low complexity" evidence="1">
    <location>
        <begin position="356"/>
        <end position="374"/>
    </location>
</feature>
<evidence type="ECO:0000313" key="3">
    <source>
        <dbReference type="Proteomes" id="UP000786811"/>
    </source>
</evidence>
<comment type="caution">
    <text evidence="2">The sequence shown here is derived from an EMBL/GenBank/DDBJ whole genome shotgun (WGS) entry which is preliminary data.</text>
</comment>
<dbReference type="OrthoDB" id="6073372at2759"/>
<dbReference type="InterPro" id="IPR034629">
    <property type="entry name" value="PTCD2"/>
</dbReference>
<dbReference type="AlphaFoldDB" id="A0A8J2HF26"/>
<dbReference type="GO" id="GO:0050684">
    <property type="term" value="P:regulation of mRNA processing"/>
    <property type="evidence" value="ECO:0007669"/>
    <property type="project" value="InterPro"/>
</dbReference>
<dbReference type="GO" id="GO:0005739">
    <property type="term" value="C:mitochondrion"/>
    <property type="evidence" value="ECO:0007669"/>
    <property type="project" value="InterPro"/>
</dbReference>
<feature type="region of interest" description="Disordered" evidence="1">
    <location>
        <begin position="342"/>
        <end position="384"/>
    </location>
</feature>
<accession>A0A8J2HF26</accession>